<evidence type="ECO:0000256" key="2">
    <source>
        <dbReference type="SAM" id="MobiDB-lite"/>
    </source>
</evidence>
<organism evidence="3 4">
    <name type="scientific">Acer negundo</name>
    <name type="common">Box elder</name>
    <dbReference type="NCBI Taxonomy" id="4023"/>
    <lineage>
        <taxon>Eukaryota</taxon>
        <taxon>Viridiplantae</taxon>
        <taxon>Streptophyta</taxon>
        <taxon>Embryophyta</taxon>
        <taxon>Tracheophyta</taxon>
        <taxon>Spermatophyta</taxon>
        <taxon>Magnoliopsida</taxon>
        <taxon>eudicotyledons</taxon>
        <taxon>Gunneridae</taxon>
        <taxon>Pentapetalae</taxon>
        <taxon>rosids</taxon>
        <taxon>malvids</taxon>
        <taxon>Sapindales</taxon>
        <taxon>Sapindaceae</taxon>
        <taxon>Hippocastanoideae</taxon>
        <taxon>Acereae</taxon>
        <taxon>Acer</taxon>
    </lineage>
</organism>
<feature type="coiled-coil region" evidence="1">
    <location>
        <begin position="117"/>
        <end position="151"/>
    </location>
</feature>
<proteinExistence type="predicted"/>
<feature type="region of interest" description="Disordered" evidence="2">
    <location>
        <begin position="237"/>
        <end position="284"/>
    </location>
</feature>
<dbReference type="EMBL" id="JAJSOW010000003">
    <property type="protein sequence ID" value="KAI9195354.1"/>
    <property type="molecule type" value="Genomic_DNA"/>
</dbReference>
<keyword evidence="1" id="KW-0175">Coiled coil</keyword>
<accession>A0AAD5P1R3</accession>
<dbReference type="AlphaFoldDB" id="A0AAD5P1R3"/>
<reference evidence="3" key="1">
    <citation type="journal article" date="2022" name="Plant J.">
        <title>Strategies of tolerance reflected in two North American maple genomes.</title>
        <authorList>
            <person name="McEvoy S.L."/>
            <person name="Sezen U.U."/>
            <person name="Trouern-Trend A."/>
            <person name="McMahon S.M."/>
            <person name="Schaberg P.G."/>
            <person name="Yang J."/>
            <person name="Wegrzyn J.L."/>
            <person name="Swenson N.G."/>
        </authorList>
    </citation>
    <scope>NUCLEOTIDE SEQUENCE</scope>
    <source>
        <strain evidence="3">91603</strain>
    </source>
</reference>
<feature type="region of interest" description="Disordered" evidence="2">
    <location>
        <begin position="57"/>
        <end position="84"/>
    </location>
</feature>
<name>A0AAD5P1R3_ACENE</name>
<evidence type="ECO:0000313" key="4">
    <source>
        <dbReference type="Proteomes" id="UP001064489"/>
    </source>
</evidence>
<gene>
    <name evidence="3" type="ORF">LWI28_014092</name>
</gene>
<protein>
    <submittedName>
        <fullName evidence="3">Uncharacterized protein</fullName>
    </submittedName>
</protein>
<keyword evidence="4" id="KW-1185">Reference proteome</keyword>
<feature type="compositionally biased region" description="Basic and acidic residues" evidence="2">
    <location>
        <begin position="59"/>
        <end position="78"/>
    </location>
</feature>
<feature type="compositionally biased region" description="Basic and acidic residues" evidence="2">
    <location>
        <begin position="237"/>
        <end position="250"/>
    </location>
</feature>
<dbReference type="Proteomes" id="UP001064489">
    <property type="component" value="Chromosome 1"/>
</dbReference>
<evidence type="ECO:0000256" key="1">
    <source>
        <dbReference type="SAM" id="Coils"/>
    </source>
</evidence>
<comment type="caution">
    <text evidence="3">The sequence shown here is derived from an EMBL/GenBank/DDBJ whole genome shotgun (WGS) entry which is preliminary data.</text>
</comment>
<sequence length="284" mass="32477">MLRFVCSVRWRLGCSASSPSVRGFWKVIGRGLDRWATVVGLGYGGSGPFGKLTVGAKQRMTDRRKGDADKKKEKRRGDPPILDPNSCVRPINPDTCLEYLCAYGMDPLKSQEAINNLLQMEKRYGEERGRYEKLKKEKDKVDDKLREVLATIVSQKTTIGEMSISYRKAKFECIEKHAKLCDYRKCVKRANETIRGMKEDLRDNVVDMFLVSEEFYKNQEKTFDRAVKEVIESRVREEGDPVNDISRDFMEEPVSDDELVPVSSDDDRFNGGDTLSKGKKVRHG</sequence>
<evidence type="ECO:0000313" key="3">
    <source>
        <dbReference type="EMBL" id="KAI9195354.1"/>
    </source>
</evidence>
<reference evidence="3" key="2">
    <citation type="submission" date="2023-02" db="EMBL/GenBank/DDBJ databases">
        <authorList>
            <person name="Swenson N.G."/>
            <person name="Wegrzyn J.L."/>
            <person name="Mcevoy S.L."/>
        </authorList>
    </citation>
    <scope>NUCLEOTIDE SEQUENCE</scope>
    <source>
        <strain evidence="3">91603</strain>
        <tissue evidence="3">Leaf</tissue>
    </source>
</reference>